<organism evidence="7 8">
    <name type="scientific">Hibiscus trionum</name>
    <name type="common">Flower of an hour</name>
    <dbReference type="NCBI Taxonomy" id="183268"/>
    <lineage>
        <taxon>Eukaryota</taxon>
        <taxon>Viridiplantae</taxon>
        <taxon>Streptophyta</taxon>
        <taxon>Embryophyta</taxon>
        <taxon>Tracheophyta</taxon>
        <taxon>Spermatophyta</taxon>
        <taxon>Magnoliopsida</taxon>
        <taxon>eudicotyledons</taxon>
        <taxon>Gunneridae</taxon>
        <taxon>Pentapetalae</taxon>
        <taxon>rosids</taxon>
        <taxon>malvids</taxon>
        <taxon>Malvales</taxon>
        <taxon>Malvaceae</taxon>
        <taxon>Malvoideae</taxon>
        <taxon>Hibiscus</taxon>
    </lineage>
</organism>
<dbReference type="AlphaFoldDB" id="A0A9W7GVU2"/>
<dbReference type="Pfam" id="PF10250">
    <property type="entry name" value="O-FucT"/>
    <property type="match status" value="1"/>
</dbReference>
<evidence type="ECO:0000256" key="4">
    <source>
        <dbReference type="ARBA" id="ARBA00023253"/>
    </source>
</evidence>
<dbReference type="PANTHER" id="PTHR31288:SF5">
    <property type="entry name" value="PROTEIN MANNAN SYNTHESIS-RELATED 1"/>
    <property type="match status" value="1"/>
</dbReference>
<evidence type="ECO:0000256" key="1">
    <source>
        <dbReference type="ARBA" id="ARBA00007737"/>
    </source>
</evidence>
<comment type="caution">
    <text evidence="7">The sequence shown here is derived from an EMBL/GenBank/DDBJ whole genome shotgun (WGS) entry which is preliminary data.</text>
</comment>
<proteinExistence type="inferred from homology"/>
<reference evidence="7" key="1">
    <citation type="submission" date="2023-05" db="EMBL/GenBank/DDBJ databases">
        <title>Genome and transcriptome analyses reveal genes involved in the formation of fine ridges on petal epidermal cells in Hibiscus trionum.</title>
        <authorList>
            <person name="Koshimizu S."/>
            <person name="Masuda S."/>
            <person name="Ishii T."/>
            <person name="Shirasu K."/>
            <person name="Hoshino A."/>
            <person name="Arita M."/>
        </authorList>
    </citation>
    <scope>NUCLEOTIDE SEQUENCE</scope>
    <source>
        <strain evidence="7">Hamamatsu line</strain>
    </source>
</reference>
<evidence type="ECO:0000256" key="2">
    <source>
        <dbReference type="ARBA" id="ARBA00022676"/>
    </source>
</evidence>
<dbReference type="InterPro" id="IPR019378">
    <property type="entry name" value="GDP-Fuc_O-FucTrfase"/>
</dbReference>
<dbReference type="GO" id="GO:0006004">
    <property type="term" value="P:fucose metabolic process"/>
    <property type="evidence" value="ECO:0007669"/>
    <property type="project" value="UniProtKB-KW"/>
</dbReference>
<protein>
    <recommendedName>
        <fullName evidence="6">O-fucosyltransferase family protein</fullName>
    </recommendedName>
</protein>
<dbReference type="PANTHER" id="PTHR31288">
    <property type="entry name" value="O-FUCOSYLTRANSFERASE FAMILY PROTEIN"/>
    <property type="match status" value="1"/>
</dbReference>
<comment type="similarity">
    <text evidence="1">Belongs to the glycosyltransferase GT106 family.</text>
</comment>
<keyword evidence="2" id="KW-0328">Glycosyltransferase</keyword>
<dbReference type="GO" id="GO:0016757">
    <property type="term" value="F:glycosyltransferase activity"/>
    <property type="evidence" value="ECO:0007669"/>
    <property type="project" value="UniProtKB-KW"/>
</dbReference>
<sequence length="197" mass="22713">MFGTLELQAEVHEVVDSMIERLRTLSRKSDGQFIAVDLRIEILENKNCHRSGSTRVKSCYNAEEIVLFFRKVGFDTDNTIYLSQSRWDNNLSVLKDIFPKTYTKETIMPEEKKGKFLKFEDSEFEKVIDFYICSQSDVFVPAISGLFYANIAEKRIASGKPQILVLADITCTSVAVTNYFSLYVSKKNHLTYLCFCY</sequence>
<gene>
    <name evidence="7" type="ORF">HRI_000281200</name>
</gene>
<keyword evidence="4" id="KW-0294">Fucose metabolism</keyword>
<keyword evidence="5" id="KW-0119">Carbohydrate metabolism</keyword>
<evidence type="ECO:0000256" key="6">
    <source>
        <dbReference type="ARBA" id="ARBA00030350"/>
    </source>
</evidence>
<accession>A0A9W7GVU2</accession>
<keyword evidence="3" id="KW-0808">Transferase</keyword>
<name>A0A9W7GVU2_HIBTR</name>
<evidence type="ECO:0000313" key="8">
    <source>
        <dbReference type="Proteomes" id="UP001165190"/>
    </source>
</evidence>
<evidence type="ECO:0000256" key="3">
    <source>
        <dbReference type="ARBA" id="ARBA00022679"/>
    </source>
</evidence>
<evidence type="ECO:0000313" key="7">
    <source>
        <dbReference type="EMBL" id="GMI66119.1"/>
    </source>
</evidence>
<dbReference type="EMBL" id="BSYR01000004">
    <property type="protein sequence ID" value="GMI66119.1"/>
    <property type="molecule type" value="Genomic_DNA"/>
</dbReference>
<dbReference type="InterPro" id="IPR024709">
    <property type="entry name" value="FucosylTrfase_pln"/>
</dbReference>
<dbReference type="Proteomes" id="UP001165190">
    <property type="component" value="Unassembled WGS sequence"/>
</dbReference>
<keyword evidence="8" id="KW-1185">Reference proteome</keyword>
<dbReference type="OrthoDB" id="1899018at2759"/>
<dbReference type="Gene3D" id="3.40.50.11350">
    <property type="match status" value="1"/>
</dbReference>
<evidence type="ECO:0000256" key="5">
    <source>
        <dbReference type="ARBA" id="ARBA00023277"/>
    </source>
</evidence>